<evidence type="ECO:0000313" key="2">
    <source>
        <dbReference type="EMBL" id="OHV30484.1"/>
    </source>
</evidence>
<dbReference type="EMBL" id="MBLM01000152">
    <property type="protein sequence ID" value="OHV30484.1"/>
    <property type="molecule type" value="Genomic_DNA"/>
</dbReference>
<dbReference type="RefSeq" id="WP_071089023.1">
    <property type="nucleotide sequence ID" value="NZ_MBLM01000152.1"/>
</dbReference>
<sequence length="139" mass="14272">MSPDRGRPGGRARVGGAARPCGGHGPVGTGAGGAEAGGAEAGKAAGEAARAARRRFILANHPDRGGDPAEFAAGLRAFGSAPRAGSPPVSPPVSFYRRRSALHRALARAAAVNWKVPAARLRLSFETAHRRASRRDGHR</sequence>
<proteinExistence type="predicted"/>
<keyword evidence="3" id="KW-1185">Reference proteome</keyword>
<feature type="region of interest" description="Disordered" evidence="1">
    <location>
        <begin position="1"/>
        <end position="46"/>
    </location>
</feature>
<accession>A0A1S1QDZ6</accession>
<reference evidence="3" key="1">
    <citation type="submission" date="2016-07" db="EMBL/GenBank/DDBJ databases">
        <title>Sequence Frankia sp. strain CcI1.17.</title>
        <authorList>
            <person name="Ghodhbane-Gtari F."/>
            <person name="Swanson E."/>
            <person name="Gueddou A."/>
            <person name="Morris K."/>
            <person name="Hezbri K."/>
            <person name="Ktari A."/>
            <person name="Nouioui I."/>
            <person name="Abebe-Akele F."/>
            <person name="Simpson S."/>
            <person name="Thomas K."/>
            <person name="Gtari M."/>
            <person name="Tisa L.S."/>
            <person name="Hurst S."/>
        </authorList>
    </citation>
    <scope>NUCLEOTIDE SEQUENCE [LARGE SCALE GENOMIC DNA]</scope>
    <source>
        <strain evidence="3">Cc1.17</strain>
    </source>
</reference>
<organism evidence="2 3">
    <name type="scientific">Parafrankia colletiae</name>
    <dbReference type="NCBI Taxonomy" id="573497"/>
    <lineage>
        <taxon>Bacteria</taxon>
        <taxon>Bacillati</taxon>
        <taxon>Actinomycetota</taxon>
        <taxon>Actinomycetes</taxon>
        <taxon>Frankiales</taxon>
        <taxon>Frankiaceae</taxon>
        <taxon>Parafrankia</taxon>
    </lineage>
</organism>
<comment type="caution">
    <text evidence="2">The sequence shown here is derived from an EMBL/GenBank/DDBJ whole genome shotgun (WGS) entry which is preliminary data.</text>
</comment>
<gene>
    <name evidence="2" type="ORF">CC117_05910</name>
</gene>
<evidence type="ECO:0008006" key="4">
    <source>
        <dbReference type="Google" id="ProtNLM"/>
    </source>
</evidence>
<feature type="compositionally biased region" description="Gly residues" evidence="1">
    <location>
        <begin position="22"/>
        <end position="40"/>
    </location>
</feature>
<dbReference type="OrthoDB" id="5198651at2"/>
<name>A0A1S1QDZ6_9ACTN</name>
<evidence type="ECO:0000256" key="1">
    <source>
        <dbReference type="SAM" id="MobiDB-lite"/>
    </source>
</evidence>
<evidence type="ECO:0000313" key="3">
    <source>
        <dbReference type="Proteomes" id="UP000179627"/>
    </source>
</evidence>
<protein>
    <recommendedName>
        <fullName evidence="4">J domain-containing protein</fullName>
    </recommendedName>
</protein>
<dbReference type="Proteomes" id="UP000179627">
    <property type="component" value="Unassembled WGS sequence"/>
</dbReference>
<dbReference type="AlphaFoldDB" id="A0A1S1QDZ6"/>